<gene>
    <name evidence="14" type="ORF">KP509_35G008300</name>
</gene>
<dbReference type="PANTHER" id="PTHR10859:SF91">
    <property type="entry name" value="DOLICHYL-PHOSPHATE BETA-GLUCOSYLTRANSFERASE"/>
    <property type="match status" value="1"/>
</dbReference>
<dbReference type="GO" id="GO:0005789">
    <property type="term" value="C:endoplasmic reticulum membrane"/>
    <property type="evidence" value="ECO:0007669"/>
    <property type="project" value="UniProtKB-SubCell"/>
</dbReference>
<dbReference type="Proteomes" id="UP000825935">
    <property type="component" value="Chromosome 35"/>
</dbReference>
<evidence type="ECO:0000313" key="14">
    <source>
        <dbReference type="EMBL" id="KAH7282014.1"/>
    </source>
</evidence>
<dbReference type="CDD" id="cd04188">
    <property type="entry name" value="DPG_synthase"/>
    <property type="match status" value="1"/>
</dbReference>
<keyword evidence="6" id="KW-0808">Transferase</keyword>
<dbReference type="GO" id="GO:0006487">
    <property type="term" value="P:protein N-linked glycosylation"/>
    <property type="evidence" value="ECO:0007669"/>
    <property type="project" value="TreeGrafter"/>
</dbReference>
<protein>
    <recommendedName>
        <fullName evidence="4">dolichyl-phosphate beta-glucosyltransferase</fullName>
        <ecNumber evidence="4">2.4.1.117</ecNumber>
    </recommendedName>
</protein>
<evidence type="ECO:0000259" key="13">
    <source>
        <dbReference type="Pfam" id="PF00535"/>
    </source>
</evidence>
<evidence type="ECO:0000256" key="9">
    <source>
        <dbReference type="ARBA" id="ARBA00022968"/>
    </source>
</evidence>
<evidence type="ECO:0000256" key="7">
    <source>
        <dbReference type="ARBA" id="ARBA00022692"/>
    </source>
</evidence>
<reference evidence="14" key="1">
    <citation type="submission" date="2021-08" db="EMBL/GenBank/DDBJ databases">
        <title>WGS assembly of Ceratopteris richardii.</title>
        <authorList>
            <person name="Marchant D.B."/>
            <person name="Chen G."/>
            <person name="Jenkins J."/>
            <person name="Shu S."/>
            <person name="Leebens-Mack J."/>
            <person name="Grimwood J."/>
            <person name="Schmutz J."/>
            <person name="Soltis P."/>
            <person name="Soltis D."/>
            <person name="Chen Z.-H."/>
        </authorList>
    </citation>
    <scope>NUCLEOTIDE SEQUENCE</scope>
    <source>
        <strain evidence="14">Whitten #5841</strain>
        <tissue evidence="14">Leaf</tissue>
    </source>
</reference>
<evidence type="ECO:0000256" key="3">
    <source>
        <dbReference type="ARBA" id="ARBA00006739"/>
    </source>
</evidence>
<comment type="similarity">
    <text evidence="3">Belongs to the glycosyltransferase 2 family.</text>
</comment>
<dbReference type="InterPro" id="IPR035518">
    <property type="entry name" value="DPG_synthase"/>
</dbReference>
<dbReference type="EC" id="2.4.1.117" evidence="4"/>
<dbReference type="InterPro" id="IPR029044">
    <property type="entry name" value="Nucleotide-diphossugar_trans"/>
</dbReference>
<evidence type="ECO:0000256" key="8">
    <source>
        <dbReference type="ARBA" id="ARBA00022824"/>
    </source>
</evidence>
<evidence type="ECO:0000256" key="6">
    <source>
        <dbReference type="ARBA" id="ARBA00022679"/>
    </source>
</evidence>
<keyword evidence="11" id="KW-0472">Membrane</keyword>
<feature type="domain" description="Glycosyltransferase 2-like" evidence="13">
    <location>
        <begin position="45"/>
        <end position="153"/>
    </location>
</feature>
<keyword evidence="10" id="KW-1133">Transmembrane helix</keyword>
<evidence type="ECO:0000256" key="4">
    <source>
        <dbReference type="ARBA" id="ARBA00012583"/>
    </source>
</evidence>
<keyword evidence="7" id="KW-0812">Transmembrane</keyword>
<comment type="pathway">
    <text evidence="2">Protein modification; protein glycosylation.</text>
</comment>
<comment type="subcellular location">
    <subcellularLocation>
        <location evidence="1">Endoplasmic reticulum membrane</location>
        <topology evidence="1">Single-pass membrane protein</topology>
    </subcellularLocation>
</comment>
<keyword evidence="5" id="KW-0328">Glycosyltransferase</keyword>
<dbReference type="EMBL" id="CM035440">
    <property type="protein sequence ID" value="KAH7282014.1"/>
    <property type="molecule type" value="Genomic_DNA"/>
</dbReference>
<organism evidence="14 15">
    <name type="scientific">Ceratopteris richardii</name>
    <name type="common">Triangle waterfern</name>
    <dbReference type="NCBI Taxonomy" id="49495"/>
    <lineage>
        <taxon>Eukaryota</taxon>
        <taxon>Viridiplantae</taxon>
        <taxon>Streptophyta</taxon>
        <taxon>Embryophyta</taxon>
        <taxon>Tracheophyta</taxon>
        <taxon>Polypodiopsida</taxon>
        <taxon>Polypodiidae</taxon>
        <taxon>Polypodiales</taxon>
        <taxon>Pteridineae</taxon>
        <taxon>Pteridaceae</taxon>
        <taxon>Parkerioideae</taxon>
        <taxon>Ceratopteris</taxon>
    </lineage>
</organism>
<evidence type="ECO:0000256" key="1">
    <source>
        <dbReference type="ARBA" id="ARBA00004389"/>
    </source>
</evidence>
<dbReference type="AlphaFoldDB" id="A0A8T2QEA4"/>
<dbReference type="FunFam" id="3.90.550.10:FF:000115">
    <property type="entry name" value="Dolichyl-phosphate beta-glucosyltransferase isoform A"/>
    <property type="match status" value="1"/>
</dbReference>
<evidence type="ECO:0000256" key="11">
    <source>
        <dbReference type="ARBA" id="ARBA00023136"/>
    </source>
</evidence>
<proteinExistence type="inferred from homology"/>
<sequence length="315" mass="36159">MEWLRELEDSARSVHTTILEDPTSLDKHDKTLCPSVFDPAQKSISFIIPAFNEEDRLPVHLEEILRYMEQRSSVDRNFTYEIIVVDDGSTDNTVKVAFDYVRKYKLDRVRVINLGRNHGKGSAVRKGMLCARGELLLMLDADGATKITDLEKLEIELKDISGRLSTGITNKGVSWGVGDIPAVVFGSRAHLEQRALATRKWYRNFLMKGFHFCVLLVAGKGVRDTQCGFKMFTRAAARQLFPNMRLKRWCFDVELVYLCKKLHIPIREVAVTWTEIPGSKVKPLSIVHMLIELVLIRMGYGLQLWKIQREFMRSN</sequence>
<dbReference type="Gene3D" id="3.90.550.10">
    <property type="entry name" value="Spore Coat Polysaccharide Biosynthesis Protein SpsA, Chain A"/>
    <property type="match status" value="1"/>
</dbReference>
<comment type="caution">
    <text evidence="14">The sequence shown here is derived from an EMBL/GenBank/DDBJ whole genome shotgun (WGS) entry which is preliminary data.</text>
</comment>
<keyword evidence="9" id="KW-0735">Signal-anchor</keyword>
<evidence type="ECO:0000256" key="10">
    <source>
        <dbReference type="ARBA" id="ARBA00022989"/>
    </source>
</evidence>
<dbReference type="Pfam" id="PF00535">
    <property type="entry name" value="Glycos_transf_2"/>
    <property type="match status" value="1"/>
</dbReference>
<name>A0A8T2QEA4_CERRI</name>
<evidence type="ECO:0000256" key="12">
    <source>
        <dbReference type="ARBA" id="ARBA00045097"/>
    </source>
</evidence>
<evidence type="ECO:0000256" key="2">
    <source>
        <dbReference type="ARBA" id="ARBA00004922"/>
    </source>
</evidence>
<dbReference type="SUPFAM" id="SSF53448">
    <property type="entry name" value="Nucleotide-diphospho-sugar transferases"/>
    <property type="match status" value="1"/>
</dbReference>
<accession>A0A8T2QEA4</accession>
<dbReference type="OrthoDB" id="3784at2759"/>
<evidence type="ECO:0000256" key="5">
    <source>
        <dbReference type="ARBA" id="ARBA00022676"/>
    </source>
</evidence>
<dbReference type="InterPro" id="IPR001173">
    <property type="entry name" value="Glyco_trans_2-like"/>
</dbReference>
<dbReference type="PANTHER" id="PTHR10859">
    <property type="entry name" value="GLYCOSYL TRANSFERASE"/>
    <property type="match status" value="1"/>
</dbReference>
<comment type="catalytic activity">
    <reaction evidence="12">
        <text>a di-trans,poly-cis-dolichyl phosphate + UDP-alpha-D-glucose = a di-trans,poly-cis-dolichyl beta-D-glucosyl phosphate + UDP</text>
        <dbReference type="Rhea" id="RHEA:15401"/>
        <dbReference type="Rhea" id="RHEA-COMP:19498"/>
        <dbReference type="Rhea" id="RHEA-COMP:19502"/>
        <dbReference type="ChEBI" id="CHEBI:57525"/>
        <dbReference type="ChEBI" id="CHEBI:57683"/>
        <dbReference type="ChEBI" id="CHEBI:58223"/>
        <dbReference type="ChEBI" id="CHEBI:58885"/>
        <dbReference type="EC" id="2.4.1.117"/>
    </reaction>
    <physiologicalReaction direction="left-to-right" evidence="12">
        <dbReference type="Rhea" id="RHEA:15402"/>
    </physiologicalReaction>
</comment>
<dbReference type="GO" id="GO:0004581">
    <property type="term" value="F:dolichyl-phosphate beta-glucosyltransferase activity"/>
    <property type="evidence" value="ECO:0007669"/>
    <property type="project" value="UniProtKB-EC"/>
</dbReference>
<keyword evidence="8" id="KW-0256">Endoplasmic reticulum</keyword>
<evidence type="ECO:0000313" key="15">
    <source>
        <dbReference type="Proteomes" id="UP000825935"/>
    </source>
</evidence>
<keyword evidence="15" id="KW-1185">Reference proteome</keyword>